<evidence type="ECO:0000313" key="2">
    <source>
        <dbReference type="Proteomes" id="UP000474758"/>
    </source>
</evidence>
<proteinExistence type="predicted"/>
<gene>
    <name evidence="1" type="ORF">G5V65_08660</name>
</gene>
<evidence type="ECO:0000313" key="1">
    <source>
        <dbReference type="EMBL" id="NGQ90968.1"/>
    </source>
</evidence>
<protein>
    <submittedName>
        <fullName evidence="1">N-(5'-phosphoribosyl)anthranilate isomerase</fullName>
    </submittedName>
</protein>
<name>A0A6M1TRX9_9RHOB</name>
<keyword evidence="2" id="KW-1185">Reference proteome</keyword>
<comment type="caution">
    <text evidence="1">The sequence shown here is derived from an EMBL/GenBank/DDBJ whole genome shotgun (WGS) entry which is preliminary data.</text>
</comment>
<dbReference type="EMBL" id="JAALFE010000007">
    <property type="protein sequence ID" value="NGQ90968.1"/>
    <property type="molecule type" value="Genomic_DNA"/>
</dbReference>
<dbReference type="RefSeq" id="WP_165049022.1">
    <property type="nucleotide sequence ID" value="NZ_JAALFE010000007.1"/>
</dbReference>
<organism evidence="1 2">
    <name type="scientific">Paragemmobacter kunshanensis</name>
    <dbReference type="NCBI Taxonomy" id="2583234"/>
    <lineage>
        <taxon>Bacteria</taxon>
        <taxon>Pseudomonadati</taxon>
        <taxon>Pseudomonadota</taxon>
        <taxon>Alphaproteobacteria</taxon>
        <taxon>Rhodobacterales</taxon>
        <taxon>Paracoccaceae</taxon>
        <taxon>Paragemmobacter</taxon>
    </lineage>
</organism>
<reference evidence="1 2" key="1">
    <citation type="submission" date="2020-02" db="EMBL/GenBank/DDBJ databases">
        <title>Rhodobacter translucens sp. nov., a novel bacterium isolated from activated sludge.</title>
        <authorList>
            <person name="Liu J."/>
        </authorList>
    </citation>
    <scope>NUCLEOTIDE SEQUENCE [LARGE SCALE GENOMIC DNA]</scope>
    <source>
        <strain evidence="1 2">HX-7-19</strain>
    </source>
</reference>
<dbReference type="Proteomes" id="UP000474758">
    <property type="component" value="Unassembled WGS sequence"/>
</dbReference>
<accession>A0A6M1TRX9</accession>
<dbReference type="GO" id="GO:0016853">
    <property type="term" value="F:isomerase activity"/>
    <property type="evidence" value="ECO:0007669"/>
    <property type="project" value="UniProtKB-KW"/>
</dbReference>
<dbReference type="AlphaFoldDB" id="A0A6M1TRX9"/>
<sequence>MSRNLLPYTTEGWISHLFNSQAARDGGVIRRQVRDVERYVGREVFLTEMRRRGYPVLENAGQFLIICNQEPIRRVV</sequence>
<keyword evidence="1" id="KW-0413">Isomerase</keyword>